<proteinExistence type="predicted"/>
<reference evidence="1 2" key="1">
    <citation type="submission" date="2016-10" db="EMBL/GenBank/DDBJ databases">
        <authorList>
            <person name="de Groot N.N."/>
        </authorList>
    </citation>
    <scope>NUCLEOTIDE SEQUENCE [LARGE SCALE GENOMIC DNA]</scope>
    <source>
        <strain evidence="1 2">R5</strain>
    </source>
</reference>
<organism evidence="1 2">
    <name type="scientific">Bradyrhizobium brasilense</name>
    <dbReference type="NCBI Taxonomy" id="1419277"/>
    <lineage>
        <taxon>Bacteria</taxon>
        <taxon>Pseudomonadati</taxon>
        <taxon>Pseudomonadota</taxon>
        <taxon>Alphaproteobacteria</taxon>
        <taxon>Hyphomicrobiales</taxon>
        <taxon>Nitrobacteraceae</taxon>
        <taxon>Bradyrhizobium</taxon>
    </lineage>
</organism>
<evidence type="ECO:0000313" key="2">
    <source>
        <dbReference type="Proteomes" id="UP000199245"/>
    </source>
</evidence>
<accession>A0A1G7LFS2</accession>
<protein>
    <submittedName>
        <fullName evidence="1">Uncharacterized protein</fullName>
    </submittedName>
</protein>
<dbReference type="Proteomes" id="UP000199245">
    <property type="component" value="Unassembled WGS sequence"/>
</dbReference>
<gene>
    <name evidence="1" type="ORF">SAMN05216337_105743</name>
</gene>
<evidence type="ECO:0000313" key="1">
    <source>
        <dbReference type="EMBL" id="SDF47799.1"/>
    </source>
</evidence>
<dbReference type="EMBL" id="FMZW01000057">
    <property type="protein sequence ID" value="SDF47799.1"/>
    <property type="molecule type" value="Genomic_DNA"/>
</dbReference>
<dbReference type="AlphaFoldDB" id="A0A1G7LFS2"/>
<name>A0A1G7LFS2_9BRAD</name>
<sequence length="79" mass="8872">MPINTTNTWLSTYLGLNPTLWYRQANPNYTALHSVSQVTSSQSAQQGHLAQAQSGFAKLYPMICRHNHSDILTILTLVR</sequence>